<dbReference type="InterPro" id="IPR002877">
    <property type="entry name" value="RNA_MeTrfase_FtsJ_dom"/>
</dbReference>
<evidence type="ECO:0000256" key="10">
    <source>
        <dbReference type="ARBA" id="ARBA00048970"/>
    </source>
</evidence>
<dbReference type="HAMAP" id="MF_01547">
    <property type="entry name" value="RNA_methyltr_E"/>
    <property type="match status" value="1"/>
</dbReference>
<keyword evidence="11" id="KW-0963">Cytoplasm</keyword>
<evidence type="ECO:0000256" key="1">
    <source>
        <dbReference type="ARBA" id="ARBA00022552"/>
    </source>
</evidence>
<protein>
    <recommendedName>
        <fullName evidence="7 11">Ribosomal RNA large subunit methyltransferase E</fullName>
        <ecNumber evidence="6 11">2.1.1.166</ecNumber>
    </recommendedName>
    <alternativeName>
        <fullName evidence="9 11">23S rRNA Um2552 methyltransferase</fullName>
    </alternativeName>
    <alternativeName>
        <fullName evidence="8 11">rRNA (uridine-2'-O-)-methyltransferase</fullName>
    </alternativeName>
</protein>
<comment type="subcellular location">
    <subcellularLocation>
        <location evidence="11">Cytoplasm</location>
    </subcellularLocation>
</comment>
<keyword evidence="4 11" id="KW-0949">S-adenosyl-L-methionine</keyword>
<name>A0ABZ0SEJ7_9GAMM</name>
<dbReference type="RefSeq" id="WP_328984293.1">
    <property type="nucleotide sequence ID" value="NZ_CP121472.1"/>
</dbReference>
<dbReference type="Pfam" id="PF01728">
    <property type="entry name" value="FtsJ"/>
    <property type="match status" value="1"/>
</dbReference>
<proteinExistence type="inferred from homology"/>
<evidence type="ECO:0000256" key="4">
    <source>
        <dbReference type="ARBA" id="ARBA00022691"/>
    </source>
</evidence>
<dbReference type="SUPFAM" id="SSF53335">
    <property type="entry name" value="S-adenosyl-L-methionine-dependent methyltransferases"/>
    <property type="match status" value="1"/>
</dbReference>
<feature type="active site" description="Proton acceptor" evidence="11">
    <location>
        <position position="162"/>
    </location>
</feature>
<keyword evidence="14" id="KW-1185">Reference proteome</keyword>
<keyword evidence="2 11" id="KW-0489">Methyltransferase</keyword>
<dbReference type="GO" id="GO:0032259">
    <property type="term" value="P:methylation"/>
    <property type="evidence" value="ECO:0007669"/>
    <property type="project" value="UniProtKB-KW"/>
</dbReference>
<evidence type="ECO:0000259" key="12">
    <source>
        <dbReference type="Pfam" id="PF01728"/>
    </source>
</evidence>
<dbReference type="GO" id="GO:0008168">
    <property type="term" value="F:methyltransferase activity"/>
    <property type="evidence" value="ECO:0007669"/>
    <property type="project" value="UniProtKB-KW"/>
</dbReference>
<evidence type="ECO:0000256" key="8">
    <source>
        <dbReference type="ARBA" id="ARBA00041995"/>
    </source>
</evidence>
<evidence type="ECO:0000256" key="7">
    <source>
        <dbReference type="ARBA" id="ARBA00041129"/>
    </source>
</evidence>
<feature type="binding site" evidence="11">
    <location>
        <position position="122"/>
    </location>
    <ligand>
        <name>S-adenosyl-L-methionine</name>
        <dbReference type="ChEBI" id="CHEBI:59789"/>
    </ligand>
</feature>
<evidence type="ECO:0000313" key="14">
    <source>
        <dbReference type="Proteomes" id="UP001432180"/>
    </source>
</evidence>
<organism evidence="13 14">
    <name type="scientific">Thiorhodovibrio winogradskyi</name>
    <dbReference type="NCBI Taxonomy" id="77007"/>
    <lineage>
        <taxon>Bacteria</taxon>
        <taxon>Pseudomonadati</taxon>
        <taxon>Pseudomonadota</taxon>
        <taxon>Gammaproteobacteria</taxon>
        <taxon>Chromatiales</taxon>
        <taxon>Chromatiaceae</taxon>
        <taxon>Thiorhodovibrio</taxon>
    </lineage>
</organism>
<sequence length="226" mass="24872">MSARSKSSQRWLERQRRDPYVKQAQAQGYRSRAAYKLIEIDTKDRLLRPGMRVLDLGAAPGGWSQVVAARLGGRGQVIALDLLPMDPLPGVVFVQGDFTEDLLLERIDLVLDGELLDLVLSDMAPNVSGMRAVDQPRSIYLCELALDLATRVLQSGGHLVVKTFQGEGFDPLVRELRRCFERVVTRKPDASRANSRETYLVAKGFRPACRAVTKTGPGQGPVSVGA</sequence>
<feature type="binding site" evidence="11">
    <location>
        <position position="63"/>
    </location>
    <ligand>
        <name>S-adenosyl-L-methionine</name>
        <dbReference type="ChEBI" id="CHEBI:59789"/>
    </ligand>
</feature>
<feature type="binding site" evidence="11">
    <location>
        <position position="97"/>
    </location>
    <ligand>
        <name>S-adenosyl-L-methionine</name>
        <dbReference type="ChEBI" id="CHEBI:59789"/>
    </ligand>
</feature>
<reference evidence="13 14" key="1">
    <citation type="journal article" date="2023" name="Microorganisms">
        <title>Thiorhodovibrio frisius and Trv. litoralis spp. nov., Two Novel Members from a Clade of Fastidious Purple Sulfur Bacteria That Exhibit Unique Red-Shifted Light-Harvesting Capabilities.</title>
        <authorList>
            <person name="Methner A."/>
            <person name="Kuzyk S.B."/>
            <person name="Petersen J."/>
            <person name="Bauer S."/>
            <person name="Brinkmann H."/>
            <person name="Sichau K."/>
            <person name="Wanner G."/>
            <person name="Wolf J."/>
            <person name="Neumann-Schaal M."/>
            <person name="Henke P."/>
            <person name="Tank M."/>
            <person name="Sproer C."/>
            <person name="Bunk B."/>
            <person name="Overmann J."/>
        </authorList>
    </citation>
    <scope>NUCLEOTIDE SEQUENCE [LARGE SCALE GENOMIC DNA]</scope>
    <source>
        <strain evidence="13 14">DSM 6702</strain>
    </source>
</reference>
<keyword evidence="3 11" id="KW-0808">Transferase</keyword>
<evidence type="ECO:0000313" key="13">
    <source>
        <dbReference type="EMBL" id="WPL18537.1"/>
    </source>
</evidence>
<accession>A0ABZ0SEJ7</accession>
<evidence type="ECO:0000256" key="2">
    <source>
        <dbReference type="ARBA" id="ARBA00022603"/>
    </source>
</evidence>
<evidence type="ECO:0000256" key="11">
    <source>
        <dbReference type="HAMAP-Rule" id="MF_01547"/>
    </source>
</evidence>
<dbReference type="InterPro" id="IPR029063">
    <property type="entry name" value="SAM-dependent_MTases_sf"/>
</dbReference>
<feature type="binding site" evidence="11">
    <location>
        <position position="61"/>
    </location>
    <ligand>
        <name>S-adenosyl-L-methionine</name>
        <dbReference type="ChEBI" id="CHEBI:59789"/>
    </ligand>
</feature>
<dbReference type="InterPro" id="IPR050082">
    <property type="entry name" value="RNA_methyltr_RlmE"/>
</dbReference>
<feature type="binding site" evidence="11">
    <location>
        <position position="81"/>
    </location>
    <ligand>
        <name>S-adenosyl-L-methionine</name>
        <dbReference type="ChEBI" id="CHEBI:59789"/>
    </ligand>
</feature>
<gene>
    <name evidence="11 13" type="primary">rlmE</name>
    <name evidence="11" type="synonym">ftsJ</name>
    <name evidence="11" type="synonym">rrmJ</name>
    <name evidence="13" type="ORF">Thiowin_03610</name>
</gene>
<comment type="function">
    <text evidence="5 11">Specifically methylates the uridine in position 2552 of 23S rRNA at the 2'-O position of the ribose in the fully assembled 50S ribosomal subunit.</text>
</comment>
<evidence type="ECO:0000256" key="9">
    <source>
        <dbReference type="ARBA" id="ARBA00042745"/>
    </source>
</evidence>
<dbReference type="Gene3D" id="3.40.50.150">
    <property type="entry name" value="Vaccinia Virus protein VP39"/>
    <property type="match status" value="1"/>
</dbReference>
<comment type="similarity">
    <text evidence="11">Belongs to the class I-like SAM-binding methyltransferase superfamily. RNA methyltransferase RlmE family.</text>
</comment>
<dbReference type="Proteomes" id="UP001432180">
    <property type="component" value="Chromosome"/>
</dbReference>
<feature type="domain" description="Ribosomal RNA methyltransferase FtsJ" evidence="12">
    <location>
        <begin position="29"/>
        <end position="205"/>
    </location>
</feature>
<comment type="catalytic activity">
    <reaction evidence="10 11">
        <text>uridine(2552) in 23S rRNA + S-adenosyl-L-methionine = 2'-O-methyluridine(2552) in 23S rRNA + S-adenosyl-L-homocysteine + H(+)</text>
        <dbReference type="Rhea" id="RHEA:42720"/>
        <dbReference type="Rhea" id="RHEA-COMP:10202"/>
        <dbReference type="Rhea" id="RHEA-COMP:10203"/>
        <dbReference type="ChEBI" id="CHEBI:15378"/>
        <dbReference type="ChEBI" id="CHEBI:57856"/>
        <dbReference type="ChEBI" id="CHEBI:59789"/>
        <dbReference type="ChEBI" id="CHEBI:65315"/>
        <dbReference type="ChEBI" id="CHEBI:74478"/>
        <dbReference type="EC" id="2.1.1.166"/>
    </reaction>
</comment>
<dbReference type="NCBIfam" id="NF008390">
    <property type="entry name" value="PRK11188.1"/>
    <property type="match status" value="1"/>
</dbReference>
<dbReference type="EC" id="2.1.1.166" evidence="6 11"/>
<dbReference type="PANTHER" id="PTHR10920">
    <property type="entry name" value="RIBOSOMAL RNA METHYLTRANSFERASE"/>
    <property type="match status" value="1"/>
</dbReference>
<dbReference type="PIRSF" id="PIRSF005461">
    <property type="entry name" value="23S_rRNA_mtase"/>
    <property type="match status" value="1"/>
</dbReference>
<evidence type="ECO:0000256" key="6">
    <source>
        <dbReference type="ARBA" id="ARBA00038861"/>
    </source>
</evidence>
<keyword evidence="1 11" id="KW-0698">rRNA processing</keyword>
<dbReference type="EMBL" id="CP121472">
    <property type="protein sequence ID" value="WPL18537.1"/>
    <property type="molecule type" value="Genomic_DNA"/>
</dbReference>
<evidence type="ECO:0000256" key="3">
    <source>
        <dbReference type="ARBA" id="ARBA00022679"/>
    </source>
</evidence>
<dbReference type="InterPro" id="IPR015507">
    <property type="entry name" value="rRNA-MeTfrase_E"/>
</dbReference>
<dbReference type="PANTHER" id="PTHR10920:SF18">
    <property type="entry name" value="RRNA METHYLTRANSFERASE 2, MITOCHONDRIAL"/>
    <property type="match status" value="1"/>
</dbReference>
<evidence type="ECO:0000256" key="5">
    <source>
        <dbReference type="ARBA" id="ARBA00037569"/>
    </source>
</evidence>